<protein>
    <submittedName>
        <fullName evidence="2">Uncharacterized protein</fullName>
    </submittedName>
</protein>
<dbReference type="Gene3D" id="3.90.176.10">
    <property type="entry name" value="Toxin ADP-ribosyltransferase, Chain A, domain 1"/>
    <property type="match status" value="1"/>
</dbReference>
<keyword evidence="3" id="KW-1185">Reference proteome</keyword>
<accession>A0ABT5G407</accession>
<reference evidence="2 3" key="1">
    <citation type="journal article" date="2015" name="Int. J. Syst. Evol. Microbiol.">
        <title>Streptomyces gilvifuscus sp. nov., an actinomycete that produces antibacterial compounds isolated from soil.</title>
        <authorList>
            <person name="Nguyen T.M."/>
            <person name="Kim J."/>
        </authorList>
    </citation>
    <scope>NUCLEOTIDE SEQUENCE [LARGE SCALE GENOMIC DNA]</scope>
    <source>
        <strain evidence="2 3">T113</strain>
    </source>
</reference>
<gene>
    <name evidence="2" type="ORF">PO587_34765</name>
</gene>
<comment type="caution">
    <text evidence="2">The sequence shown here is derived from an EMBL/GenBank/DDBJ whole genome shotgun (WGS) entry which is preliminary data.</text>
</comment>
<feature type="compositionally biased region" description="Low complexity" evidence="1">
    <location>
        <begin position="500"/>
        <end position="517"/>
    </location>
</feature>
<dbReference type="Proteomes" id="UP001221328">
    <property type="component" value="Unassembled WGS sequence"/>
</dbReference>
<dbReference type="RefSeq" id="WP_272177977.1">
    <property type="nucleotide sequence ID" value="NZ_JAQOSK010000017.1"/>
</dbReference>
<name>A0ABT5G407_9ACTN</name>
<sequence>MGGLRLRSTPVGDVLLIHPKGRFDDRAAAFAGGLAEDPRRTLVVVDLPADVLAAQWQAVARLLSPARYGDLRLVFGRGSGDDIRTAARLIAGRLGREVLAPDGTIVPTAGGGLFVPGDEGAAWLRFRPDRDPEPESQRFPKPDWEFSVPTRTRPVGTDTVVRPVPAGVWLHHADRDPLAAHHRREVEAAFTDIHLLKVVLGSPGTPPLPLDDVAAYWQTVLPGARAAVRFVVYGTLDAPGDLAPGQALADALDHEVVLSVGLNRETGAATYLPAPGALRPSSAPPTQVPLDEATAPDVVSVTPAASEAASVAVPVSEQSGLGGASAAEPSRPHIRTESVVGVAAAEAGAQAHAVEGGPTLTQRALTPVVSSPAAGRHEDHAAGLPEARTAAATDVPSTATVEDGGNAADLVPQSAPVSTSAPVSADPAPEHTAARDLDPGPHHTAVPDLHPGPRQTPAPPSARPLVRAPAPRFRLESAAPGPGSVETVPAPDPGLSAAGPAVPAPDSADEPSASAAVQVQPIPKASACALPPERGIAQERDWVRRTFSEQFNAVAGSVSRVMSESPGLRGRSRAEAADALTELVAVRLYLSGDSRRADAAVRAATAGPHVPLARCVTAGLRRLPSYRGPALLRTRLTQAERSWYRPGRPVTEWAFCHARTALHPGPRGSDALDVLIWSMTARRTSSLDPAVPDRVLFLPGTVFTVLRADDSVVLLRELSPSEAGEQGRTDAQRAKLDEIAVKGLEKILDALERAGTDAAAESADPPGLIVTPRAVVTEGAKP</sequence>
<evidence type="ECO:0000313" key="3">
    <source>
        <dbReference type="Proteomes" id="UP001221328"/>
    </source>
</evidence>
<evidence type="ECO:0000313" key="2">
    <source>
        <dbReference type="EMBL" id="MDC2959601.1"/>
    </source>
</evidence>
<proteinExistence type="predicted"/>
<feature type="compositionally biased region" description="Low complexity" evidence="1">
    <location>
        <begin position="411"/>
        <end position="427"/>
    </location>
</feature>
<feature type="compositionally biased region" description="Basic and acidic residues" evidence="1">
    <location>
        <begin position="428"/>
        <end position="441"/>
    </location>
</feature>
<organism evidence="2 3">
    <name type="scientific">Streptomyces gilvifuscus</name>
    <dbReference type="NCBI Taxonomy" id="1550617"/>
    <lineage>
        <taxon>Bacteria</taxon>
        <taxon>Bacillati</taxon>
        <taxon>Actinomycetota</taxon>
        <taxon>Actinomycetes</taxon>
        <taxon>Kitasatosporales</taxon>
        <taxon>Streptomycetaceae</taxon>
        <taxon>Streptomyces</taxon>
    </lineage>
</organism>
<evidence type="ECO:0000256" key="1">
    <source>
        <dbReference type="SAM" id="MobiDB-lite"/>
    </source>
</evidence>
<dbReference type="EMBL" id="JAQOSK010000017">
    <property type="protein sequence ID" value="MDC2959601.1"/>
    <property type="molecule type" value="Genomic_DNA"/>
</dbReference>
<feature type="region of interest" description="Disordered" evidence="1">
    <location>
        <begin position="385"/>
        <end position="518"/>
    </location>
</feature>